<feature type="domain" description="Mab-21-like HhH/H2TH-like" evidence="1">
    <location>
        <begin position="251"/>
        <end position="331"/>
    </location>
</feature>
<dbReference type="PANTHER" id="PTHR10656:SF69">
    <property type="entry name" value="MAB-21-LIKE HHH_H2TH-LIKE DOMAIN-CONTAINING PROTEIN"/>
    <property type="match status" value="1"/>
</dbReference>
<dbReference type="InterPro" id="IPR024810">
    <property type="entry name" value="MAB21L/cGLR"/>
</dbReference>
<organism evidence="2 3">
    <name type="scientific">Sinanodonta woodiana</name>
    <name type="common">Chinese pond mussel</name>
    <name type="synonym">Anodonta woodiana</name>
    <dbReference type="NCBI Taxonomy" id="1069815"/>
    <lineage>
        <taxon>Eukaryota</taxon>
        <taxon>Metazoa</taxon>
        <taxon>Spiralia</taxon>
        <taxon>Lophotrochozoa</taxon>
        <taxon>Mollusca</taxon>
        <taxon>Bivalvia</taxon>
        <taxon>Autobranchia</taxon>
        <taxon>Heteroconchia</taxon>
        <taxon>Palaeoheterodonta</taxon>
        <taxon>Unionida</taxon>
        <taxon>Unionoidea</taxon>
        <taxon>Unionidae</taxon>
        <taxon>Unioninae</taxon>
        <taxon>Sinanodonta</taxon>
    </lineage>
</organism>
<keyword evidence="3" id="KW-1185">Reference proteome</keyword>
<protein>
    <recommendedName>
        <fullName evidence="1">Mab-21-like HhH/H2TH-like domain-containing protein</fullName>
    </recommendedName>
</protein>
<reference evidence="2 3" key="1">
    <citation type="submission" date="2024-11" db="EMBL/GenBank/DDBJ databases">
        <title>Chromosome-level genome assembly of the freshwater bivalve Anodonta woodiana.</title>
        <authorList>
            <person name="Chen X."/>
        </authorList>
    </citation>
    <scope>NUCLEOTIDE SEQUENCE [LARGE SCALE GENOMIC DNA]</scope>
    <source>
        <strain evidence="2">MN2024</strain>
        <tissue evidence="2">Gills</tissue>
    </source>
</reference>
<dbReference type="Gene3D" id="1.10.1410.40">
    <property type="match status" value="1"/>
</dbReference>
<evidence type="ECO:0000313" key="3">
    <source>
        <dbReference type="Proteomes" id="UP001634394"/>
    </source>
</evidence>
<dbReference type="AlphaFoldDB" id="A0ABD3VF05"/>
<dbReference type="InterPro" id="IPR046906">
    <property type="entry name" value="Mab-21_HhH/H2TH-like"/>
</dbReference>
<proteinExistence type="predicted"/>
<evidence type="ECO:0000259" key="1">
    <source>
        <dbReference type="Pfam" id="PF20266"/>
    </source>
</evidence>
<accession>A0ABD3VF05</accession>
<dbReference type="Pfam" id="PF20266">
    <property type="entry name" value="Mab-21_C"/>
    <property type="match status" value="1"/>
</dbReference>
<dbReference type="Proteomes" id="UP001634394">
    <property type="component" value="Unassembled WGS sequence"/>
</dbReference>
<name>A0ABD3VF05_SINWO</name>
<evidence type="ECO:0000313" key="2">
    <source>
        <dbReference type="EMBL" id="KAL3860142.1"/>
    </source>
</evidence>
<gene>
    <name evidence="2" type="ORF">ACJMK2_010307</name>
</gene>
<dbReference type="SMART" id="SM01265">
    <property type="entry name" value="Mab-21"/>
    <property type="match status" value="1"/>
</dbReference>
<comment type="caution">
    <text evidence="2">The sequence shown here is derived from an EMBL/GenBank/DDBJ whole genome shotgun (WGS) entry which is preliminary data.</text>
</comment>
<dbReference type="PANTHER" id="PTHR10656">
    <property type="entry name" value="CELL FATE DETERMINING PROTEIN MAB21-RELATED"/>
    <property type="match status" value="1"/>
</dbReference>
<sequence length="689" mass="79471">MDVPDYYEEVSVRLMTLLDKSGYGEKARWKRIEMWIQFEKLFNNPFICDKQQIRSHVFGSQAEATDMGIKSDIDYVSYPYSITVLQDQQSWEPGLKKLRTITDSTTPPGYVKLQRVQTNAPIRVYNQETDELMLDKYGRYVLNDASKRYKVDIADKHHGPANTIHLDAGILSDVEFAFGALSWPYMASKWITRKINHNWPSQETIAVIQQSETLLVPVGQPISPERHLEWRISLSYGKKILVWQFSSTQYKCYVLLKMINKYFIKPKVGDNVLTSYHCKTCMFYLIESTPATLWQPHNLLTCIELCLRTLRTWVNVGNCPNYFIPEENMFLGKVYGHIKSYLLNVLHDLIRQNGTYLTGIPIFEIGQNLIRACQSPITEVDNEQHNFDSTFHTVSFLLSIIKHAWFELLEEGFLINQRILEMMSSFNMVRHEICTILRSFWCSSLGGYLASKCCQEEVIDQEGLDVAQEFLLLGSYSDVASGKLKLAAFYLMQNKVILAESILENIEKNYTFLVASLDSDTTKDIVILGIEDETLSTTELVRNYSAFPVPYLPSEIHCTPRALIPEIFRTTGSNQSSQDPYSDFRQSWAVVDPKLYLHFLEYQCYHQQCKICQKMAALENMILVIRYERMKYKDTALNLLAYCLKKEGLLVEAYKVLSRSVKLRNHDNGAKWQIGCLINTAFGCLGSRC</sequence>
<dbReference type="EMBL" id="JBJQND010000012">
    <property type="protein sequence ID" value="KAL3860142.1"/>
    <property type="molecule type" value="Genomic_DNA"/>
</dbReference>